<organism evidence="2 3">
    <name type="scientific">Streptomyces ficellus</name>
    <dbReference type="NCBI Taxonomy" id="1977088"/>
    <lineage>
        <taxon>Bacteria</taxon>
        <taxon>Bacillati</taxon>
        <taxon>Actinomycetota</taxon>
        <taxon>Actinomycetes</taxon>
        <taxon>Kitasatosporales</taxon>
        <taxon>Streptomycetaceae</taxon>
        <taxon>Streptomyces</taxon>
    </lineage>
</organism>
<feature type="transmembrane region" description="Helical" evidence="1">
    <location>
        <begin position="32"/>
        <end position="50"/>
    </location>
</feature>
<keyword evidence="1" id="KW-0472">Membrane</keyword>
<accession>A0ABT7ZDD5</accession>
<dbReference type="RefSeq" id="WP_290114822.1">
    <property type="nucleotide sequence ID" value="NZ_JAUEPL010000052.1"/>
</dbReference>
<sequence length="61" mass="6544">MKAKNEGVMWAALAVCLVAGLTAPFFGDDGRATVIPFVVALLIAINIGWLRSKAGRDDRQQ</sequence>
<evidence type="ECO:0000313" key="2">
    <source>
        <dbReference type="EMBL" id="MDN3297458.1"/>
    </source>
</evidence>
<proteinExistence type="predicted"/>
<comment type="caution">
    <text evidence="2">The sequence shown here is derived from an EMBL/GenBank/DDBJ whole genome shotgun (WGS) entry which is preliminary data.</text>
</comment>
<keyword evidence="1" id="KW-1133">Transmembrane helix</keyword>
<name>A0ABT7ZDD5_9ACTN</name>
<feature type="transmembrane region" description="Helical" evidence="1">
    <location>
        <begin position="7"/>
        <end position="26"/>
    </location>
</feature>
<protein>
    <submittedName>
        <fullName evidence="2">Uncharacterized protein</fullName>
    </submittedName>
</protein>
<keyword evidence="3" id="KW-1185">Reference proteome</keyword>
<dbReference type="EMBL" id="JAUEPL010000052">
    <property type="protein sequence ID" value="MDN3297458.1"/>
    <property type="molecule type" value="Genomic_DNA"/>
</dbReference>
<evidence type="ECO:0000313" key="3">
    <source>
        <dbReference type="Proteomes" id="UP001174050"/>
    </source>
</evidence>
<reference evidence="2" key="1">
    <citation type="submission" date="2023-06" db="EMBL/GenBank/DDBJ databases">
        <title>WGS-Sequencing of Streptomyces ficellus isolate 21 collected from sand in Gara Djebilet Iron Mine in Algeria.</title>
        <authorList>
            <person name="Zegers G.P."/>
            <person name="Gomez A."/>
            <person name="Gueddou A."/>
            <person name="Zahara A.F."/>
            <person name="Worth M."/>
            <person name="Sevigny J.L."/>
            <person name="Tisa L."/>
        </authorList>
    </citation>
    <scope>NUCLEOTIDE SEQUENCE</scope>
    <source>
        <strain evidence="2">AS11</strain>
    </source>
</reference>
<gene>
    <name evidence="2" type="ORF">QWM81_26155</name>
</gene>
<evidence type="ECO:0000256" key="1">
    <source>
        <dbReference type="SAM" id="Phobius"/>
    </source>
</evidence>
<dbReference type="Proteomes" id="UP001174050">
    <property type="component" value="Unassembled WGS sequence"/>
</dbReference>
<keyword evidence="1" id="KW-0812">Transmembrane</keyword>